<keyword evidence="6" id="KW-0119">Carbohydrate metabolism</keyword>
<evidence type="ECO:0000256" key="4">
    <source>
        <dbReference type="ARBA" id="ARBA00022801"/>
    </source>
</evidence>
<feature type="active site" description="Nucleophile" evidence="9">
    <location>
        <position position="379"/>
    </location>
</feature>
<dbReference type="EC" id="3.2.1.21" evidence="3 11"/>
<proteinExistence type="inferred from homology"/>
<evidence type="ECO:0000256" key="5">
    <source>
        <dbReference type="ARBA" id="ARBA00023001"/>
    </source>
</evidence>
<dbReference type="EMBL" id="KC246828">
    <property type="protein sequence ID" value="AHF25295.1"/>
    <property type="molecule type" value="Genomic_DNA"/>
</dbReference>
<dbReference type="PROSITE" id="PS00653">
    <property type="entry name" value="GLYCOSYL_HYDROL_F1_2"/>
    <property type="match status" value="1"/>
</dbReference>
<dbReference type="NCBIfam" id="TIGR03356">
    <property type="entry name" value="BGL"/>
    <property type="match status" value="1"/>
</dbReference>
<comment type="catalytic activity">
    <reaction evidence="1 11">
        <text>Hydrolysis of terminal, non-reducing beta-D-glucosyl residues with release of beta-D-glucose.</text>
        <dbReference type="EC" id="3.2.1.21"/>
    </reaction>
</comment>
<feature type="binding site" evidence="10">
    <location>
        <position position="325"/>
    </location>
    <ligand>
        <name>substrate</name>
    </ligand>
</feature>
<dbReference type="Pfam" id="PF00232">
    <property type="entry name" value="Glyco_hydro_1"/>
    <property type="match status" value="1"/>
</dbReference>
<dbReference type="GO" id="GO:0008422">
    <property type="term" value="F:beta-glucosidase activity"/>
    <property type="evidence" value="ECO:0007669"/>
    <property type="project" value="UniProtKB-EC"/>
</dbReference>
<feature type="binding site" evidence="10">
    <location>
        <position position="186"/>
    </location>
    <ligand>
        <name>substrate</name>
    </ligand>
</feature>
<reference evidence="12" key="1">
    <citation type="journal article" date="2013" name="PLoS ONE">
        <title>Metagenomic insights into the carbohydrate-active enzymes carried by the microorganisms adhering to solid digesta in the rumen of cows.</title>
        <authorList>
            <person name="Wang L."/>
            <person name="Hatem A."/>
            <person name="Catalyurek U.V."/>
            <person name="Morrison M."/>
            <person name="Yu Z."/>
        </authorList>
    </citation>
    <scope>NUCLEOTIDE SEQUENCE</scope>
</reference>
<comment type="similarity">
    <text evidence="2 11">Belongs to the glycosyl hydrolase 1 family.</text>
</comment>
<sequence>MCLFRFFSRRIDSNGPLQEEDQTMALPKDFIWGVATASYQVEGAWNEDGKGPSIWDTYTHWRNTPVHNHETGDVACDHYHRMKEDVALLKEIGVKAYRFSICWPRVIPNGTGDVNEKGLKFYSDLVDELLKNGIEPMVTIFHWDLPQALFERGGWLNPEIISWFENYTRVVVEALSDRVTYWFTINEPQIFIGLGHYMGSHAPFMKYADRDIFKMSKNVLLSHGTAVRTIRKYSKKQPKVSFAPTGPTFIPENDSEEAIEEARKKSFAFDDFGYVLSNSWWSDPIFLRKFPDGAKEFFGDDFSDFTEEEWDIVQTPIDFYGMNIYAAMRDLSKLSAAEGNEALSGEPLTALKWSITPEVLYWSSKFMYERYGLPIMITENGCACTDSVHLDGKVHDPQRIDFLKRYIREFARASEDGIPLVGYIHWSFMDNFEWADGYDPRFGLVYVNYQTQERTLKDSAYWYKEVIETNGDSLWK</sequence>
<dbReference type="GO" id="GO:0005829">
    <property type="term" value="C:cytosol"/>
    <property type="evidence" value="ECO:0007669"/>
    <property type="project" value="TreeGrafter"/>
</dbReference>
<protein>
    <recommendedName>
        <fullName evidence="3 11">Beta-glucosidase</fullName>
        <ecNumber evidence="3 11">3.2.1.21</ecNumber>
    </recommendedName>
</protein>
<feature type="active site" description="Proton donor" evidence="9">
    <location>
        <position position="187"/>
    </location>
</feature>
<dbReference type="AlphaFoldDB" id="W0FQM2"/>
<keyword evidence="5" id="KW-0136">Cellulose degradation</keyword>
<dbReference type="InterPro" id="IPR033132">
    <property type="entry name" value="GH_1_N_CS"/>
</dbReference>
<keyword evidence="8" id="KW-0624">Polysaccharide degradation</keyword>
<evidence type="ECO:0000256" key="9">
    <source>
        <dbReference type="PIRSR" id="PIRSR617736-1"/>
    </source>
</evidence>
<feature type="binding site" evidence="10">
    <location>
        <position position="142"/>
    </location>
    <ligand>
        <name>substrate</name>
    </ligand>
</feature>
<dbReference type="InterPro" id="IPR017736">
    <property type="entry name" value="Glyco_hydro_1_beta-glucosidase"/>
</dbReference>
<evidence type="ECO:0000256" key="7">
    <source>
        <dbReference type="ARBA" id="ARBA00023295"/>
    </source>
</evidence>
<evidence type="ECO:0000256" key="2">
    <source>
        <dbReference type="ARBA" id="ARBA00010838"/>
    </source>
</evidence>
<dbReference type="InterPro" id="IPR001360">
    <property type="entry name" value="Glyco_hydro_1"/>
</dbReference>
<dbReference type="Gene3D" id="3.20.20.80">
    <property type="entry name" value="Glycosidases"/>
    <property type="match status" value="1"/>
</dbReference>
<feature type="binding site" evidence="10">
    <location>
        <position position="426"/>
    </location>
    <ligand>
        <name>substrate</name>
    </ligand>
</feature>
<dbReference type="SUPFAM" id="SSF51445">
    <property type="entry name" value="(Trans)glycosidases"/>
    <property type="match status" value="1"/>
</dbReference>
<evidence type="ECO:0000256" key="11">
    <source>
        <dbReference type="RuleBase" id="RU361175"/>
    </source>
</evidence>
<dbReference type="GO" id="GO:0030245">
    <property type="term" value="P:cellulose catabolic process"/>
    <property type="evidence" value="ECO:0007669"/>
    <property type="project" value="UniProtKB-KW"/>
</dbReference>
<feature type="binding site" evidence="10">
    <location>
        <begin position="433"/>
        <end position="434"/>
    </location>
    <ligand>
        <name>substrate</name>
    </ligand>
</feature>
<evidence type="ECO:0000313" key="12">
    <source>
        <dbReference type="EMBL" id="AHF25295.1"/>
    </source>
</evidence>
<dbReference type="PANTHER" id="PTHR10353">
    <property type="entry name" value="GLYCOSYL HYDROLASE"/>
    <property type="match status" value="1"/>
</dbReference>
<accession>W0FQM2</accession>
<evidence type="ECO:0000256" key="10">
    <source>
        <dbReference type="PIRSR" id="PIRSR617736-2"/>
    </source>
</evidence>
<name>W0FQM2_9BACT</name>
<dbReference type="PRINTS" id="PR00131">
    <property type="entry name" value="GLHYDRLASE1"/>
</dbReference>
<organism evidence="12">
    <name type="scientific">uncultured bacterium Contig1757</name>
    <dbReference type="NCBI Taxonomy" id="1393500"/>
    <lineage>
        <taxon>Bacteria</taxon>
        <taxon>environmental samples</taxon>
    </lineage>
</organism>
<feature type="binding site" evidence="10">
    <location>
        <position position="40"/>
    </location>
    <ligand>
        <name>substrate</name>
    </ligand>
</feature>
<evidence type="ECO:0000256" key="3">
    <source>
        <dbReference type="ARBA" id="ARBA00012744"/>
    </source>
</evidence>
<dbReference type="PANTHER" id="PTHR10353:SF36">
    <property type="entry name" value="LP05116P"/>
    <property type="match status" value="1"/>
</dbReference>
<keyword evidence="7 11" id="KW-0326">Glycosidase</keyword>
<evidence type="ECO:0000256" key="1">
    <source>
        <dbReference type="ARBA" id="ARBA00000448"/>
    </source>
</evidence>
<evidence type="ECO:0000256" key="8">
    <source>
        <dbReference type="ARBA" id="ARBA00023326"/>
    </source>
</evidence>
<keyword evidence="4 11" id="KW-0378">Hydrolase</keyword>
<evidence type="ECO:0000256" key="6">
    <source>
        <dbReference type="ARBA" id="ARBA00023277"/>
    </source>
</evidence>
<dbReference type="InterPro" id="IPR017853">
    <property type="entry name" value="GH"/>
</dbReference>
<dbReference type="FunFam" id="3.20.20.80:FF:000004">
    <property type="entry name" value="Beta-glucosidase 6-phospho-beta-glucosidase"/>
    <property type="match status" value="1"/>
</dbReference>